<gene>
    <name evidence="4" type="primary">vorB</name>
    <name evidence="4" type="ORF">IAA61_09905</name>
</gene>
<reference evidence="4" key="1">
    <citation type="submission" date="2020-10" db="EMBL/GenBank/DDBJ databases">
        <authorList>
            <person name="Gilroy R."/>
        </authorList>
    </citation>
    <scope>NUCLEOTIDE SEQUENCE</scope>
    <source>
        <strain evidence="4">USAMLcec3-3695</strain>
    </source>
</reference>
<dbReference type="CDD" id="cd07034">
    <property type="entry name" value="TPP_PYR_PFOR_IOR-alpha_like"/>
    <property type="match status" value="1"/>
</dbReference>
<sequence>MKELMKGNEAAAAAAIYAGVKCYFGYPITPQTEIAAYMAKHLPESGGVFLQAESEISAINMVYGAAGAGVRVMTSSSGPGISLKQEGISYIAAADLPCVIINVMRGGPGLGGIQASQADYFQAVKGGGHGDYRLIVLAPSSVAEMAELTVRAFELSDEWRIPVMILSDGVLGQMMEAVDMDRLPPVRNFEKPWAADGRRGRAERNIINTLFLEPEELESRVMKRHERYKKAEDELQKWEEYMADDADIIVTAYGITARIALAAVKRAREAGVKAGFIRPISLWPFPKRAYDGKNAVFLCAEMSTGQMIEDVRLALEGRCRTEFFGRTGGVLPKESEIFERILEINGEAHG</sequence>
<dbReference type="InterPro" id="IPR029061">
    <property type="entry name" value="THDP-binding"/>
</dbReference>
<reference evidence="4" key="2">
    <citation type="journal article" date="2021" name="PeerJ">
        <title>Extensive microbial diversity within the chicken gut microbiome revealed by metagenomics and culture.</title>
        <authorList>
            <person name="Gilroy R."/>
            <person name="Ravi A."/>
            <person name="Getino M."/>
            <person name="Pursley I."/>
            <person name="Horton D.L."/>
            <person name="Alikhan N.F."/>
            <person name="Baker D."/>
            <person name="Gharbi K."/>
            <person name="Hall N."/>
            <person name="Watson M."/>
            <person name="Adriaenssens E.M."/>
            <person name="Foster-Nyarko E."/>
            <person name="Jarju S."/>
            <person name="Secka A."/>
            <person name="Antonio M."/>
            <person name="Oren A."/>
            <person name="Chaudhuri R.R."/>
            <person name="La Ragione R."/>
            <person name="Hildebrand F."/>
            <person name="Pallen M.J."/>
        </authorList>
    </citation>
    <scope>NUCLEOTIDE SEQUENCE</scope>
    <source>
        <strain evidence="4">USAMLcec3-3695</strain>
    </source>
</reference>
<dbReference type="InterPro" id="IPR033412">
    <property type="entry name" value="PFOR_II"/>
</dbReference>
<dbReference type="NCBIfam" id="NF005507">
    <property type="entry name" value="PRK07119.1"/>
    <property type="match status" value="1"/>
</dbReference>
<keyword evidence="1" id="KW-0560">Oxidoreductase</keyword>
<name>A0A9D1MD91_9FIRM</name>
<dbReference type="Gene3D" id="3.40.50.920">
    <property type="match status" value="1"/>
</dbReference>
<dbReference type="AlphaFoldDB" id="A0A9D1MD91"/>
<evidence type="ECO:0000259" key="2">
    <source>
        <dbReference type="Pfam" id="PF01855"/>
    </source>
</evidence>
<dbReference type="GO" id="GO:0016491">
    <property type="term" value="F:oxidoreductase activity"/>
    <property type="evidence" value="ECO:0007669"/>
    <property type="project" value="UniProtKB-KW"/>
</dbReference>
<evidence type="ECO:0000256" key="1">
    <source>
        <dbReference type="ARBA" id="ARBA00023002"/>
    </source>
</evidence>
<protein>
    <submittedName>
        <fullName evidence="4">3-methyl-2-oxobutanoate dehydrogenase subunit VorB</fullName>
    </submittedName>
</protein>
<proteinExistence type="predicted"/>
<dbReference type="Pfam" id="PF01855">
    <property type="entry name" value="POR_N"/>
    <property type="match status" value="1"/>
</dbReference>
<feature type="domain" description="Pyruvate:ferredoxin oxidoreductase core" evidence="3">
    <location>
        <begin position="246"/>
        <end position="336"/>
    </location>
</feature>
<evidence type="ECO:0000313" key="5">
    <source>
        <dbReference type="Proteomes" id="UP000824109"/>
    </source>
</evidence>
<dbReference type="Pfam" id="PF17147">
    <property type="entry name" value="PFOR_II"/>
    <property type="match status" value="1"/>
</dbReference>
<dbReference type="SUPFAM" id="SSF52922">
    <property type="entry name" value="TK C-terminal domain-like"/>
    <property type="match status" value="1"/>
</dbReference>
<dbReference type="InterPro" id="IPR009014">
    <property type="entry name" value="Transketo_C/PFOR_II"/>
</dbReference>
<dbReference type="SUPFAM" id="SSF52518">
    <property type="entry name" value="Thiamin diphosphate-binding fold (THDP-binding)"/>
    <property type="match status" value="1"/>
</dbReference>
<feature type="domain" description="Pyruvate flavodoxin/ferredoxin oxidoreductase pyrimidine binding" evidence="2">
    <location>
        <begin position="14"/>
        <end position="242"/>
    </location>
</feature>
<comment type="caution">
    <text evidence="4">The sequence shown here is derived from an EMBL/GenBank/DDBJ whole genome shotgun (WGS) entry which is preliminary data.</text>
</comment>
<dbReference type="EMBL" id="DVNB01000100">
    <property type="protein sequence ID" value="HIU58106.1"/>
    <property type="molecule type" value="Genomic_DNA"/>
</dbReference>
<dbReference type="InterPro" id="IPR002880">
    <property type="entry name" value="Pyrv_Fd/Flavodoxin_OxRdtase_N"/>
</dbReference>
<dbReference type="Gene3D" id="3.40.50.970">
    <property type="match status" value="1"/>
</dbReference>
<dbReference type="PANTHER" id="PTHR43088:SF1">
    <property type="entry name" value="SUBUNIT OF PYRUVATE:FLAVODOXIN OXIDOREDUCTASE"/>
    <property type="match status" value="1"/>
</dbReference>
<dbReference type="InterPro" id="IPR052368">
    <property type="entry name" value="2-oxoacid_oxidoreductase"/>
</dbReference>
<dbReference type="Proteomes" id="UP000824109">
    <property type="component" value="Unassembled WGS sequence"/>
</dbReference>
<evidence type="ECO:0000259" key="3">
    <source>
        <dbReference type="Pfam" id="PF17147"/>
    </source>
</evidence>
<dbReference type="PANTHER" id="PTHR43088">
    <property type="entry name" value="SUBUNIT OF PYRUVATE:FLAVODOXIN OXIDOREDUCTASE-RELATED"/>
    <property type="match status" value="1"/>
</dbReference>
<evidence type="ECO:0000313" key="4">
    <source>
        <dbReference type="EMBL" id="HIU58106.1"/>
    </source>
</evidence>
<organism evidence="4 5">
    <name type="scientific">Candidatus Ornithomonoglobus merdipullorum</name>
    <dbReference type="NCBI Taxonomy" id="2840895"/>
    <lineage>
        <taxon>Bacteria</taxon>
        <taxon>Bacillati</taxon>
        <taxon>Bacillota</taxon>
        <taxon>Clostridia</taxon>
        <taxon>Candidatus Ornithomonoglobus</taxon>
    </lineage>
</organism>
<accession>A0A9D1MD91</accession>